<reference evidence="1 2" key="1">
    <citation type="submission" date="2013-01" db="EMBL/GenBank/DDBJ databases">
        <authorList>
            <person name="Fiebig A."/>
            <person name="Goeker M."/>
            <person name="Klenk H.-P.P."/>
        </authorList>
    </citation>
    <scope>NUCLEOTIDE SEQUENCE [LARGE SCALE GENOMIC DNA]</scope>
    <source>
        <strain evidence="1 2">DSM 24838</strain>
    </source>
</reference>
<organism evidence="1 2">
    <name type="scientific">Wenxinia marina DSM 24838</name>
    <dbReference type="NCBI Taxonomy" id="1123501"/>
    <lineage>
        <taxon>Bacteria</taxon>
        <taxon>Pseudomonadati</taxon>
        <taxon>Pseudomonadota</taxon>
        <taxon>Alphaproteobacteria</taxon>
        <taxon>Rhodobacterales</taxon>
        <taxon>Roseobacteraceae</taxon>
        <taxon>Wenxinia</taxon>
    </lineage>
</organism>
<accession>A0A0D0Q8P7</accession>
<dbReference type="EMBL" id="AONG01000004">
    <property type="protein sequence ID" value="KIQ70764.1"/>
    <property type="molecule type" value="Genomic_DNA"/>
</dbReference>
<name>A0A0D0Q8P7_9RHOB</name>
<dbReference type="OrthoDB" id="7874140at2"/>
<dbReference type="eggNOG" id="ENOG5033HP3">
    <property type="taxonomic scope" value="Bacteria"/>
</dbReference>
<proteinExistence type="predicted"/>
<evidence type="ECO:0000313" key="1">
    <source>
        <dbReference type="EMBL" id="KIQ70764.1"/>
    </source>
</evidence>
<sequence>MNAPRSFSALAKREHVRASRMLGFALTTHDFDGWDAFALVCAARLTASERAAMAWASLRSLDPDDAMAVVMTALPAAGAPMPPWTDPLEDAEWWTSRASPDELRAYLAAIFNALPRMDREDFLAFAQGRDAA</sequence>
<dbReference type="Proteomes" id="UP000035100">
    <property type="component" value="Unassembled WGS sequence"/>
</dbReference>
<keyword evidence="2" id="KW-1185">Reference proteome</keyword>
<comment type="caution">
    <text evidence="1">The sequence shown here is derived from an EMBL/GenBank/DDBJ whole genome shotgun (WGS) entry which is preliminary data.</text>
</comment>
<evidence type="ECO:0000313" key="2">
    <source>
        <dbReference type="Proteomes" id="UP000035100"/>
    </source>
</evidence>
<dbReference type="RefSeq" id="WP_018303270.1">
    <property type="nucleotide sequence ID" value="NZ_KB902293.1"/>
</dbReference>
<dbReference type="AlphaFoldDB" id="A0A0D0Q8P7"/>
<protein>
    <submittedName>
        <fullName evidence="1">Uncharacterized protein</fullName>
    </submittedName>
</protein>
<gene>
    <name evidence="1" type="ORF">Wenmar_00648</name>
</gene>